<dbReference type="RefSeq" id="WP_101264861.1">
    <property type="nucleotide sequence ID" value="NZ_NWTK01000003.1"/>
</dbReference>
<evidence type="ECO:0000256" key="1">
    <source>
        <dbReference type="ARBA" id="ARBA00022553"/>
    </source>
</evidence>
<dbReference type="PROSITE" id="PS51755">
    <property type="entry name" value="OMPR_PHOB"/>
    <property type="match status" value="1"/>
</dbReference>
<dbReference type="Pfam" id="PF00486">
    <property type="entry name" value="Trans_reg_C"/>
    <property type="match status" value="1"/>
</dbReference>
<dbReference type="FunFam" id="3.40.50.2300:FF:000001">
    <property type="entry name" value="DNA-binding response regulator PhoB"/>
    <property type="match status" value="1"/>
</dbReference>
<dbReference type="Gene3D" id="3.40.50.2300">
    <property type="match status" value="1"/>
</dbReference>
<feature type="DNA-binding region" description="OmpR/PhoB-type" evidence="7">
    <location>
        <begin position="129"/>
        <end position="226"/>
    </location>
</feature>
<dbReference type="CDD" id="cd17574">
    <property type="entry name" value="REC_OmpR"/>
    <property type="match status" value="1"/>
</dbReference>
<dbReference type="AlphaFoldDB" id="A0A2N3KWW1"/>
<name>A0A2N3KWW1_9PROT</name>
<dbReference type="GO" id="GO:0000156">
    <property type="term" value="F:phosphorelay response regulator activity"/>
    <property type="evidence" value="ECO:0007669"/>
    <property type="project" value="TreeGrafter"/>
</dbReference>
<evidence type="ECO:0000256" key="5">
    <source>
        <dbReference type="ARBA" id="ARBA00023163"/>
    </source>
</evidence>
<dbReference type="GO" id="GO:0032993">
    <property type="term" value="C:protein-DNA complex"/>
    <property type="evidence" value="ECO:0007669"/>
    <property type="project" value="TreeGrafter"/>
</dbReference>
<dbReference type="SMART" id="SM00448">
    <property type="entry name" value="REC"/>
    <property type="match status" value="1"/>
</dbReference>
<dbReference type="GO" id="GO:0005829">
    <property type="term" value="C:cytosol"/>
    <property type="evidence" value="ECO:0007669"/>
    <property type="project" value="TreeGrafter"/>
</dbReference>
<dbReference type="GO" id="GO:0000976">
    <property type="term" value="F:transcription cis-regulatory region binding"/>
    <property type="evidence" value="ECO:0007669"/>
    <property type="project" value="TreeGrafter"/>
</dbReference>
<feature type="domain" description="OmpR/PhoB-type" evidence="9">
    <location>
        <begin position="129"/>
        <end position="226"/>
    </location>
</feature>
<dbReference type="SUPFAM" id="SSF46894">
    <property type="entry name" value="C-terminal effector domain of the bipartite response regulators"/>
    <property type="match status" value="1"/>
</dbReference>
<evidence type="ECO:0000256" key="4">
    <source>
        <dbReference type="ARBA" id="ARBA00023125"/>
    </source>
</evidence>
<dbReference type="EMBL" id="NWTK01000003">
    <property type="protein sequence ID" value="PKR55018.1"/>
    <property type="molecule type" value="Genomic_DNA"/>
</dbReference>
<dbReference type="OrthoDB" id="9802426at2"/>
<dbReference type="SMART" id="SM00862">
    <property type="entry name" value="Trans_reg_C"/>
    <property type="match status" value="1"/>
</dbReference>
<keyword evidence="5" id="KW-0804">Transcription</keyword>
<keyword evidence="2" id="KW-0902">Two-component regulatory system</keyword>
<gene>
    <name evidence="10" type="ORF">COO20_06435</name>
</gene>
<dbReference type="SUPFAM" id="SSF52172">
    <property type="entry name" value="CheY-like"/>
    <property type="match status" value="1"/>
</dbReference>
<dbReference type="InterPro" id="IPR039420">
    <property type="entry name" value="WalR-like"/>
</dbReference>
<accession>A0A2N3KWW1</accession>
<dbReference type="GO" id="GO:0006355">
    <property type="term" value="P:regulation of DNA-templated transcription"/>
    <property type="evidence" value="ECO:0007669"/>
    <property type="project" value="InterPro"/>
</dbReference>
<evidence type="ECO:0000256" key="6">
    <source>
        <dbReference type="PROSITE-ProRule" id="PRU00169"/>
    </source>
</evidence>
<dbReference type="PANTHER" id="PTHR48111:SF22">
    <property type="entry name" value="REGULATOR OF RPOS"/>
    <property type="match status" value="1"/>
</dbReference>
<evidence type="ECO:0000313" key="11">
    <source>
        <dbReference type="Proteomes" id="UP000233597"/>
    </source>
</evidence>
<dbReference type="PROSITE" id="PS50110">
    <property type="entry name" value="RESPONSE_REGULATORY"/>
    <property type="match status" value="1"/>
</dbReference>
<protein>
    <submittedName>
        <fullName evidence="10">Two-component system response regulator</fullName>
    </submittedName>
</protein>
<dbReference type="InterPro" id="IPR011006">
    <property type="entry name" value="CheY-like_superfamily"/>
</dbReference>
<sequence>MKDQPAIMVLLIEDNMEIAGIVSDYFELEGIECDHAYEGHSGLEFALSDRYDVIVLDLMLPNLDGIRICQELRDRGVDTPILMLTARDTLQDKIEGFNAGADDYLIKPFEMEELVLRTRVLSRRRSGEVRRITIADMQIDFANRTVQRSGQVIDLSPTNWILLEVLANNSPNVVSRDRLSMALWQGEPPDTDALKSNIYKLRCRIDKPFASSLIQTVPGQGLALRES</sequence>
<keyword evidence="1 6" id="KW-0597">Phosphoprotein</keyword>
<evidence type="ECO:0000256" key="3">
    <source>
        <dbReference type="ARBA" id="ARBA00023015"/>
    </source>
</evidence>
<proteinExistence type="predicted"/>
<dbReference type="Gene3D" id="1.10.10.10">
    <property type="entry name" value="Winged helix-like DNA-binding domain superfamily/Winged helix DNA-binding domain"/>
    <property type="match status" value="1"/>
</dbReference>
<organism evidence="10 11">
    <name type="scientific">Thalassospira marina</name>
    <dbReference type="NCBI Taxonomy" id="2048283"/>
    <lineage>
        <taxon>Bacteria</taxon>
        <taxon>Pseudomonadati</taxon>
        <taxon>Pseudomonadota</taxon>
        <taxon>Alphaproteobacteria</taxon>
        <taxon>Rhodospirillales</taxon>
        <taxon>Thalassospiraceae</taxon>
        <taxon>Thalassospira</taxon>
    </lineage>
</organism>
<keyword evidence="3" id="KW-0805">Transcription regulation</keyword>
<dbReference type="InterPro" id="IPR001867">
    <property type="entry name" value="OmpR/PhoB-type_DNA-bd"/>
</dbReference>
<reference evidence="10 11" key="1">
    <citation type="submission" date="2017-09" db="EMBL/GenBank/DDBJ databases">
        <title>Biodiversity and function of Thalassospira species in the particle-attached aromatic-hydrocarbon-degrading consortia from the surface seawater of the South China Sea.</title>
        <authorList>
            <person name="Dong C."/>
            <person name="Liu R."/>
            <person name="Shao Z."/>
        </authorList>
    </citation>
    <scope>NUCLEOTIDE SEQUENCE [LARGE SCALE GENOMIC DNA]</scope>
    <source>
        <strain evidence="10 11">CSC1P2</strain>
    </source>
</reference>
<evidence type="ECO:0000313" key="10">
    <source>
        <dbReference type="EMBL" id="PKR55018.1"/>
    </source>
</evidence>
<evidence type="ECO:0000256" key="7">
    <source>
        <dbReference type="PROSITE-ProRule" id="PRU01091"/>
    </source>
</evidence>
<dbReference type="InterPro" id="IPR036388">
    <property type="entry name" value="WH-like_DNA-bd_sf"/>
</dbReference>
<feature type="domain" description="Response regulatory" evidence="8">
    <location>
        <begin position="8"/>
        <end position="122"/>
    </location>
</feature>
<keyword evidence="4 7" id="KW-0238">DNA-binding</keyword>
<dbReference type="PANTHER" id="PTHR48111">
    <property type="entry name" value="REGULATOR OF RPOS"/>
    <property type="match status" value="1"/>
</dbReference>
<evidence type="ECO:0000259" key="8">
    <source>
        <dbReference type="PROSITE" id="PS50110"/>
    </source>
</evidence>
<evidence type="ECO:0000256" key="2">
    <source>
        <dbReference type="ARBA" id="ARBA00023012"/>
    </source>
</evidence>
<feature type="modified residue" description="4-aspartylphosphate" evidence="6">
    <location>
        <position position="57"/>
    </location>
</feature>
<dbReference type="Gene3D" id="6.10.250.690">
    <property type="match status" value="1"/>
</dbReference>
<evidence type="ECO:0000259" key="9">
    <source>
        <dbReference type="PROSITE" id="PS51755"/>
    </source>
</evidence>
<dbReference type="Pfam" id="PF00072">
    <property type="entry name" value="Response_reg"/>
    <property type="match status" value="1"/>
</dbReference>
<comment type="caution">
    <text evidence="10">The sequence shown here is derived from an EMBL/GenBank/DDBJ whole genome shotgun (WGS) entry which is preliminary data.</text>
</comment>
<dbReference type="InterPro" id="IPR016032">
    <property type="entry name" value="Sig_transdc_resp-reg_C-effctor"/>
</dbReference>
<dbReference type="InterPro" id="IPR001789">
    <property type="entry name" value="Sig_transdc_resp-reg_receiver"/>
</dbReference>
<dbReference type="CDD" id="cd00383">
    <property type="entry name" value="trans_reg_C"/>
    <property type="match status" value="1"/>
</dbReference>
<dbReference type="Proteomes" id="UP000233597">
    <property type="component" value="Unassembled WGS sequence"/>
</dbReference>